<feature type="compositionally biased region" description="Low complexity" evidence="1">
    <location>
        <begin position="144"/>
        <end position="163"/>
    </location>
</feature>
<gene>
    <name evidence="2" type="ORF">ACFQ42_06935</name>
</gene>
<evidence type="ECO:0000313" key="2">
    <source>
        <dbReference type="EMBL" id="MFD1418470.1"/>
    </source>
</evidence>
<feature type="region of interest" description="Disordered" evidence="1">
    <location>
        <begin position="134"/>
        <end position="163"/>
    </location>
</feature>
<reference evidence="3" key="1">
    <citation type="journal article" date="2019" name="Int. J. Syst. Evol. Microbiol.">
        <title>The Global Catalogue of Microorganisms (GCM) 10K type strain sequencing project: providing services to taxonomists for standard genome sequencing and annotation.</title>
        <authorList>
            <consortium name="The Broad Institute Genomics Platform"/>
            <consortium name="The Broad Institute Genome Sequencing Center for Infectious Disease"/>
            <person name="Wu L."/>
            <person name="Ma J."/>
        </authorList>
    </citation>
    <scope>NUCLEOTIDE SEQUENCE [LARGE SCALE GENOMIC DNA]</scope>
    <source>
        <strain evidence="3">CCM 8936</strain>
    </source>
</reference>
<sequence length="163" mass="17897">MVKVAFKQDDDGNITDIAEYPSSLYQDKNKGWIVVEDDPTFSISEKFNWTIRPTDNALVHKSTNMTPDEEHNDVLTKLTLQNLQLTKIIEDLKTALTTSTKQNLSLMADNADQKNISDELQSAVTQLTKEVIGMKAAPAPAPAPDTTLSTEPDTSTTTDNGGK</sequence>
<proteinExistence type="predicted"/>
<accession>A0ABW4BWA2</accession>
<dbReference type="RefSeq" id="WP_125677239.1">
    <property type="nucleotide sequence ID" value="NZ_JBHTOI010000041.1"/>
</dbReference>
<evidence type="ECO:0000256" key="1">
    <source>
        <dbReference type="SAM" id="MobiDB-lite"/>
    </source>
</evidence>
<keyword evidence="3" id="KW-1185">Reference proteome</keyword>
<name>A0ABW4BWA2_9LACO</name>
<evidence type="ECO:0000313" key="3">
    <source>
        <dbReference type="Proteomes" id="UP001597251"/>
    </source>
</evidence>
<dbReference type="EMBL" id="JBHTOI010000041">
    <property type="protein sequence ID" value="MFD1418470.1"/>
    <property type="molecule type" value="Genomic_DNA"/>
</dbReference>
<comment type="caution">
    <text evidence="2">The sequence shown here is derived from an EMBL/GenBank/DDBJ whole genome shotgun (WGS) entry which is preliminary data.</text>
</comment>
<protein>
    <recommendedName>
        <fullName evidence="4">Bacteriophage SP-beta YorD domain-containing protein</fullName>
    </recommendedName>
</protein>
<evidence type="ECO:0008006" key="4">
    <source>
        <dbReference type="Google" id="ProtNLM"/>
    </source>
</evidence>
<dbReference type="Proteomes" id="UP001597251">
    <property type="component" value="Unassembled WGS sequence"/>
</dbReference>
<organism evidence="2 3">
    <name type="scientific">Companilactobacillus keshanensis</name>
    <dbReference type="NCBI Taxonomy" id="2486003"/>
    <lineage>
        <taxon>Bacteria</taxon>
        <taxon>Bacillati</taxon>
        <taxon>Bacillota</taxon>
        <taxon>Bacilli</taxon>
        <taxon>Lactobacillales</taxon>
        <taxon>Lactobacillaceae</taxon>
        <taxon>Companilactobacillus</taxon>
    </lineage>
</organism>